<dbReference type="InterPro" id="IPR000515">
    <property type="entry name" value="MetI-like"/>
</dbReference>
<accession>A0A9D5Q4N9</accession>
<feature type="transmembrane region" description="Helical" evidence="7">
    <location>
        <begin position="144"/>
        <end position="165"/>
    </location>
</feature>
<keyword evidence="2 7" id="KW-0813">Transport</keyword>
<evidence type="ECO:0000256" key="5">
    <source>
        <dbReference type="ARBA" id="ARBA00022989"/>
    </source>
</evidence>
<feature type="transmembrane region" description="Helical" evidence="7">
    <location>
        <begin position="12"/>
        <end position="37"/>
    </location>
</feature>
<comment type="similarity">
    <text evidence="7">Belongs to the binding-protein-dependent transport system permease family.</text>
</comment>
<dbReference type="CDD" id="cd06261">
    <property type="entry name" value="TM_PBP2"/>
    <property type="match status" value="1"/>
</dbReference>
<protein>
    <submittedName>
        <fullName evidence="9">ABC transporter permease subunit</fullName>
    </submittedName>
</protein>
<comment type="subcellular location">
    <subcellularLocation>
        <location evidence="1 7">Cell membrane</location>
        <topology evidence="1 7">Multi-pass membrane protein</topology>
    </subcellularLocation>
</comment>
<dbReference type="Pfam" id="PF00528">
    <property type="entry name" value="BPD_transp_1"/>
    <property type="match status" value="1"/>
</dbReference>
<evidence type="ECO:0000256" key="7">
    <source>
        <dbReference type="RuleBase" id="RU363032"/>
    </source>
</evidence>
<evidence type="ECO:0000256" key="1">
    <source>
        <dbReference type="ARBA" id="ARBA00004651"/>
    </source>
</evidence>
<dbReference type="SUPFAM" id="SSF161098">
    <property type="entry name" value="MetI-like"/>
    <property type="match status" value="1"/>
</dbReference>
<evidence type="ECO:0000256" key="3">
    <source>
        <dbReference type="ARBA" id="ARBA00022475"/>
    </source>
</evidence>
<evidence type="ECO:0000313" key="10">
    <source>
        <dbReference type="Proteomes" id="UP000649604"/>
    </source>
</evidence>
<reference evidence="9" key="1">
    <citation type="submission" date="2019-11" db="EMBL/GenBank/DDBJ databases">
        <title>Microbial mats filling the niche in hypersaline microbial mats.</title>
        <authorList>
            <person name="Wong H.L."/>
            <person name="Macleod F.I."/>
            <person name="White R.A. III"/>
            <person name="Burns B.P."/>
        </authorList>
    </citation>
    <scope>NUCLEOTIDE SEQUENCE</scope>
    <source>
        <strain evidence="9">Rbin_158</strain>
    </source>
</reference>
<organism evidence="9 10">
    <name type="scientific">candidate division KSB3 bacterium</name>
    <dbReference type="NCBI Taxonomy" id="2044937"/>
    <lineage>
        <taxon>Bacteria</taxon>
        <taxon>candidate division KSB3</taxon>
    </lineage>
</organism>
<feature type="transmembrane region" description="Helical" evidence="7">
    <location>
        <begin position="262"/>
        <end position="282"/>
    </location>
</feature>
<dbReference type="GO" id="GO:0055085">
    <property type="term" value="P:transmembrane transport"/>
    <property type="evidence" value="ECO:0007669"/>
    <property type="project" value="InterPro"/>
</dbReference>
<keyword evidence="6 7" id="KW-0472">Membrane</keyword>
<evidence type="ECO:0000259" key="8">
    <source>
        <dbReference type="PROSITE" id="PS50928"/>
    </source>
</evidence>
<dbReference type="Gene3D" id="1.10.3720.10">
    <property type="entry name" value="MetI-like"/>
    <property type="match status" value="1"/>
</dbReference>
<dbReference type="AlphaFoldDB" id="A0A9D5Q4N9"/>
<dbReference type="PANTHER" id="PTHR43005">
    <property type="entry name" value="BLR7065 PROTEIN"/>
    <property type="match status" value="1"/>
</dbReference>
<keyword evidence="5 7" id="KW-1133">Transmembrane helix</keyword>
<gene>
    <name evidence="9" type="ORF">GF339_00945</name>
</gene>
<evidence type="ECO:0000313" key="9">
    <source>
        <dbReference type="EMBL" id="MBD3323116.1"/>
    </source>
</evidence>
<evidence type="ECO:0000256" key="4">
    <source>
        <dbReference type="ARBA" id="ARBA00022692"/>
    </source>
</evidence>
<comment type="caution">
    <text evidence="9">The sequence shown here is derived from an EMBL/GenBank/DDBJ whole genome shotgun (WGS) entry which is preliminary data.</text>
</comment>
<feature type="domain" description="ABC transmembrane type-1" evidence="8">
    <location>
        <begin position="66"/>
        <end position="280"/>
    </location>
</feature>
<sequence length="289" mass="32430">MKISNSKYGIILSTPGLIIIVGLVIFPIITLFVTSFLRYTSMHPISFIGVKNYQYIFRDRLFWLALRKTVTYTVGVTGVAFVGGMLIALALSNITKYAAMFRSLAMFSWAVPLVISGFIWKWIFNPNVGIFSDILMKLGLISEPILIFSNVNLAMMGCIIADAWVRIPYMTIFFLAGLESVPSELYDAARIDGADCFSAFRQITLPLIKHMVLVGLLITTMFTFRTIDVIFSMTEGGPARGTYVLGFYIVDQLWRRVNYGTASAAGVIMFCIIAVFAGFYLYQIYKNEE</sequence>
<dbReference type="EMBL" id="WJJP01000025">
    <property type="protein sequence ID" value="MBD3323116.1"/>
    <property type="molecule type" value="Genomic_DNA"/>
</dbReference>
<dbReference type="Proteomes" id="UP000649604">
    <property type="component" value="Unassembled WGS sequence"/>
</dbReference>
<proteinExistence type="inferred from homology"/>
<name>A0A9D5Q4N9_9BACT</name>
<feature type="transmembrane region" description="Helical" evidence="7">
    <location>
        <begin position="70"/>
        <end position="92"/>
    </location>
</feature>
<dbReference type="PROSITE" id="PS50928">
    <property type="entry name" value="ABC_TM1"/>
    <property type="match status" value="1"/>
</dbReference>
<dbReference type="GO" id="GO:0005886">
    <property type="term" value="C:plasma membrane"/>
    <property type="evidence" value="ECO:0007669"/>
    <property type="project" value="UniProtKB-SubCell"/>
</dbReference>
<dbReference type="PANTHER" id="PTHR43005:SF1">
    <property type="entry name" value="SPERMIDINE_PUTRESCINE TRANSPORT SYSTEM PERMEASE PROTEIN"/>
    <property type="match status" value="1"/>
</dbReference>
<evidence type="ECO:0000256" key="2">
    <source>
        <dbReference type="ARBA" id="ARBA00022448"/>
    </source>
</evidence>
<keyword evidence="4 7" id="KW-0812">Transmembrane</keyword>
<feature type="transmembrane region" description="Helical" evidence="7">
    <location>
        <begin position="104"/>
        <end position="124"/>
    </location>
</feature>
<evidence type="ECO:0000256" key="6">
    <source>
        <dbReference type="ARBA" id="ARBA00023136"/>
    </source>
</evidence>
<keyword evidence="3" id="KW-1003">Cell membrane</keyword>
<dbReference type="InterPro" id="IPR035906">
    <property type="entry name" value="MetI-like_sf"/>
</dbReference>
<feature type="transmembrane region" description="Helical" evidence="7">
    <location>
        <begin position="211"/>
        <end position="231"/>
    </location>
</feature>